<dbReference type="Pfam" id="PF02464">
    <property type="entry name" value="CinA"/>
    <property type="match status" value="1"/>
</dbReference>
<dbReference type="EMBL" id="CP012357">
    <property type="protein sequence ID" value="AKX34429.1"/>
    <property type="molecule type" value="Genomic_DNA"/>
</dbReference>
<sequence length="155" mass="17804">MKEFISIIKKNKLTISSCESFTGGMFSSLVTNYKNSSTFFKGGFCCYSDEYKIEVLKINSWIIKKHSAVSKETLEGMLTNTQNILKSDIVFGFTGYAPPSSVDDELKGLSYIGFRLYNKNYIYKFINNNKISRKKYKILAIKEIINNFLNIFKNS</sequence>
<dbReference type="NCBIfam" id="TIGR00199">
    <property type="entry name" value="PncC_domain"/>
    <property type="match status" value="1"/>
</dbReference>
<evidence type="ECO:0000313" key="3">
    <source>
        <dbReference type="Proteomes" id="UP000067476"/>
    </source>
</evidence>
<protein>
    <submittedName>
        <fullName evidence="2">Competence damage-inducible protein A</fullName>
    </submittedName>
</protein>
<dbReference type="STRING" id="216942.SLITO_v1c08100"/>
<accession>A0A0K1W273</accession>
<keyword evidence="3" id="KW-1185">Reference proteome</keyword>
<feature type="domain" description="CinA C-terminal" evidence="1">
    <location>
        <begin position="3"/>
        <end position="134"/>
    </location>
</feature>
<evidence type="ECO:0000313" key="2">
    <source>
        <dbReference type="EMBL" id="AKX34429.1"/>
    </source>
</evidence>
<organism evidence="2 3">
    <name type="scientific">Spiroplasma litorale</name>
    <dbReference type="NCBI Taxonomy" id="216942"/>
    <lineage>
        <taxon>Bacteria</taxon>
        <taxon>Bacillati</taxon>
        <taxon>Mycoplasmatota</taxon>
        <taxon>Mollicutes</taxon>
        <taxon>Entomoplasmatales</taxon>
        <taxon>Spiroplasmataceae</taxon>
        <taxon>Spiroplasma</taxon>
    </lineage>
</organism>
<gene>
    <name evidence="2" type="primary">cinA</name>
    <name evidence="2" type="ORF">SLITO_v1c08100</name>
</gene>
<name>A0A0K1W273_9MOLU</name>
<proteinExistence type="predicted"/>
<dbReference type="KEGG" id="sll:SLITO_v1c08100"/>
<evidence type="ECO:0000259" key="1">
    <source>
        <dbReference type="Pfam" id="PF02464"/>
    </source>
</evidence>
<dbReference type="AlphaFoldDB" id="A0A0K1W273"/>
<dbReference type="Proteomes" id="UP000067476">
    <property type="component" value="Chromosome"/>
</dbReference>
<dbReference type="Gene3D" id="3.90.950.20">
    <property type="entry name" value="CinA-like"/>
    <property type="match status" value="1"/>
</dbReference>
<dbReference type="SUPFAM" id="SSF142433">
    <property type="entry name" value="CinA-like"/>
    <property type="match status" value="1"/>
</dbReference>
<reference evidence="2 3" key="1">
    <citation type="journal article" date="2015" name="Genome Announc.">
        <title>Complete Genome Sequence of Spiroplasma litorale TN-1T (DSM 21781), a Bacterium Isolated from a Green-Eyed Horsefly (Tabanus nigrovittatus).</title>
        <authorList>
            <person name="Lo W.S."/>
            <person name="Lai Y.C."/>
            <person name="Lien Y.W."/>
            <person name="Wang T.H."/>
            <person name="Kuo C.H."/>
        </authorList>
    </citation>
    <scope>NUCLEOTIDE SEQUENCE [LARGE SCALE GENOMIC DNA]</scope>
    <source>
        <strain evidence="2 3">TN-1</strain>
    </source>
</reference>
<dbReference type="RefSeq" id="WP_235443365.1">
    <property type="nucleotide sequence ID" value="NZ_CP012357.1"/>
</dbReference>
<dbReference type="PATRIC" id="fig|216942.3.peg.824"/>
<dbReference type="InterPro" id="IPR036653">
    <property type="entry name" value="CinA-like_C"/>
</dbReference>
<dbReference type="InterPro" id="IPR008136">
    <property type="entry name" value="CinA_C"/>
</dbReference>